<sequence>MEGLPREKINMIKNLQDMIVCKHSSHSRHIGNNQIGKLDILHLKDGTTFVAQVIAYAGGFSGAHHVHTRWTSLIRGSSEDGVINALEDLWNKLQGEITDEFKTMRFGQRTTEWHTKRTS</sequence>
<evidence type="ECO:0000313" key="2">
    <source>
        <dbReference type="Proteomes" id="UP000651452"/>
    </source>
</evidence>
<reference evidence="1" key="1">
    <citation type="submission" date="2018-12" db="EMBL/GenBank/DDBJ databases">
        <authorList>
            <person name="Syme R.A."/>
            <person name="Farfan-Caceres L."/>
            <person name="Lichtenzveig J."/>
        </authorList>
    </citation>
    <scope>NUCLEOTIDE SEQUENCE</scope>
    <source>
        <strain evidence="1">Al4</strain>
    </source>
</reference>
<protein>
    <submittedName>
        <fullName evidence="1">Uncharacterized protein</fullName>
    </submittedName>
</protein>
<keyword evidence="2" id="KW-1185">Reference proteome</keyword>
<comment type="caution">
    <text evidence="1">The sequence shown here is derived from an EMBL/GenBank/DDBJ whole genome shotgun (WGS) entry which is preliminary data.</text>
</comment>
<evidence type="ECO:0000313" key="1">
    <source>
        <dbReference type="EMBL" id="KAF9696195.1"/>
    </source>
</evidence>
<proteinExistence type="predicted"/>
<dbReference type="EMBL" id="RZGK01000010">
    <property type="protein sequence ID" value="KAF9696195.1"/>
    <property type="molecule type" value="Genomic_DNA"/>
</dbReference>
<reference evidence="1" key="2">
    <citation type="submission" date="2020-09" db="EMBL/GenBank/DDBJ databases">
        <title>Reference genome assembly for Australian Ascochyta lentis isolate Al4.</title>
        <authorList>
            <person name="Lee R.C."/>
            <person name="Farfan-Caceres L.M."/>
            <person name="Debler J.W."/>
            <person name="Williams A.H."/>
            <person name="Henares B.M."/>
        </authorList>
    </citation>
    <scope>NUCLEOTIDE SEQUENCE</scope>
    <source>
        <strain evidence="1">Al4</strain>
    </source>
</reference>
<accession>A0A8H7J0V6</accession>
<dbReference type="OrthoDB" id="3799837at2759"/>
<dbReference type="Proteomes" id="UP000651452">
    <property type="component" value="Unassembled WGS sequence"/>
</dbReference>
<name>A0A8H7J0V6_9PLEO</name>
<dbReference type="AlphaFoldDB" id="A0A8H7J0V6"/>
<organism evidence="1 2">
    <name type="scientific">Ascochyta lentis</name>
    <dbReference type="NCBI Taxonomy" id="205686"/>
    <lineage>
        <taxon>Eukaryota</taxon>
        <taxon>Fungi</taxon>
        <taxon>Dikarya</taxon>
        <taxon>Ascomycota</taxon>
        <taxon>Pezizomycotina</taxon>
        <taxon>Dothideomycetes</taxon>
        <taxon>Pleosporomycetidae</taxon>
        <taxon>Pleosporales</taxon>
        <taxon>Pleosporineae</taxon>
        <taxon>Didymellaceae</taxon>
        <taxon>Ascochyta</taxon>
    </lineage>
</organism>
<gene>
    <name evidence="1" type="ORF">EKO04_005978</name>
</gene>